<dbReference type="EMBL" id="MT840187">
    <property type="protein sequence ID" value="QNL31660.1"/>
    <property type="molecule type" value="Genomic_DNA"/>
</dbReference>
<reference evidence="1" key="1">
    <citation type="submission" date="2020-07" db="EMBL/GenBank/DDBJ databases">
        <title>Dissolved microcystin release linked to lysis of a Microcystis spp. bloom in Lake Erie (USA) attributed to a novel cyanophage.</title>
        <authorList>
            <person name="McKindles K.M."/>
            <person name="Manes M.A."/>
            <person name="DeMarco J.R."/>
            <person name="McClure A."/>
            <person name="McKay R.M."/>
            <person name="Davis T.W."/>
            <person name="Bullerjahn G.S."/>
        </authorList>
    </citation>
    <scope>NUCLEOTIDE SEQUENCE</scope>
</reference>
<proteinExistence type="predicted"/>
<name>A0A7G9A4I7_9VIRU</name>
<evidence type="ECO:0000313" key="1">
    <source>
        <dbReference type="EMBL" id="QNL31660.1"/>
    </source>
</evidence>
<protein>
    <submittedName>
        <fullName evidence="1">Uncharacterized protein</fullName>
    </submittedName>
</protein>
<organism evidence="1">
    <name type="scientific">Bacteriophage sp</name>
    <dbReference type="NCBI Taxonomy" id="38018"/>
    <lineage>
        <taxon>Viruses</taxon>
    </lineage>
</organism>
<sequence length="120" mass="14384">MSFNFVPSDCPAREIEWSYPDPVQLSPEKIEKEKQQAEKKIFRNKHTKKILGSLEKIEIAYEYTFYVFSDGSRWRLDYYYEHIESIPLYGPYLSDYGINRKDKQGFTPVRTYQATNDMFE</sequence>
<accession>A0A7G9A4I7</accession>